<reference evidence="1" key="1">
    <citation type="submission" date="2018-02" db="EMBL/GenBank/DDBJ databases">
        <authorList>
            <person name="Kim S.-K."/>
            <person name="Jung H.-I."/>
            <person name="Lee S.-W."/>
        </authorList>
    </citation>
    <scope>NUCLEOTIDE SEQUENCE</scope>
    <source>
        <strain evidence="1">SK3146</strain>
    </source>
</reference>
<evidence type="ECO:0000313" key="2">
    <source>
        <dbReference type="Proteomes" id="UP001057134"/>
    </source>
</evidence>
<proteinExistence type="predicted"/>
<gene>
    <name evidence="1" type="ORF">SK3146_00735</name>
</gene>
<accession>A0ABY4RGI8</accession>
<dbReference type="EMBL" id="CP027059">
    <property type="protein sequence ID" value="UQZ81579.1"/>
    <property type="molecule type" value="Genomic_DNA"/>
</dbReference>
<evidence type="ECO:0000313" key="1">
    <source>
        <dbReference type="EMBL" id="UQZ81579.1"/>
    </source>
</evidence>
<evidence type="ECO:0008006" key="3">
    <source>
        <dbReference type="Google" id="ProtNLM"/>
    </source>
</evidence>
<organism evidence="1 2">
    <name type="scientific">Paenibacillus konkukensis</name>
    <dbReference type="NCBI Taxonomy" id="2020716"/>
    <lineage>
        <taxon>Bacteria</taxon>
        <taxon>Bacillati</taxon>
        <taxon>Bacillota</taxon>
        <taxon>Bacilli</taxon>
        <taxon>Bacillales</taxon>
        <taxon>Paenibacillaceae</taxon>
        <taxon>Paenibacillus</taxon>
    </lineage>
</organism>
<reference evidence="1" key="2">
    <citation type="journal article" date="2021" name="J Anim Sci Technol">
        <title>Complete genome sequence of Paenibacillus konkukensis sp. nov. SK3146 as a potential probiotic strain.</title>
        <authorList>
            <person name="Jung H.I."/>
            <person name="Park S."/>
            <person name="Niu K.M."/>
            <person name="Lee S.W."/>
            <person name="Kothari D."/>
            <person name="Yi K.J."/>
            <person name="Kim S.K."/>
        </authorList>
    </citation>
    <scope>NUCLEOTIDE SEQUENCE</scope>
    <source>
        <strain evidence="1">SK3146</strain>
    </source>
</reference>
<protein>
    <recommendedName>
        <fullName evidence="3">Phage protein</fullName>
    </recommendedName>
</protein>
<name>A0ABY4RGI8_9BACL</name>
<sequence>MIQYGSVDVKEMQLIRLRASIDLRDEQWIDVEIRFGVGNADTIPDDVTGLTALLICTYSGGVAQIVPQDGGIDCEYQFTPGEKEQLLAFYELQVKPQLLEKAGSGARS</sequence>
<keyword evidence="2" id="KW-1185">Reference proteome</keyword>
<dbReference type="Proteomes" id="UP001057134">
    <property type="component" value="Chromosome"/>
</dbReference>